<dbReference type="PROSITE" id="PS01124">
    <property type="entry name" value="HTH_ARAC_FAMILY_2"/>
    <property type="match status" value="1"/>
</dbReference>
<dbReference type="Pfam" id="PF12833">
    <property type="entry name" value="HTH_18"/>
    <property type="match status" value="1"/>
</dbReference>
<protein>
    <submittedName>
        <fullName evidence="4">Helix-turn-helix domain-containing protein</fullName>
    </submittedName>
</protein>
<comment type="caution">
    <text evidence="4">The sequence shown here is derived from an EMBL/GenBank/DDBJ whole genome shotgun (WGS) entry which is preliminary data.</text>
</comment>
<feature type="domain" description="HTH araC/xylS-type" evidence="3">
    <location>
        <begin position="220"/>
        <end position="318"/>
    </location>
</feature>
<dbReference type="SMART" id="SM00342">
    <property type="entry name" value="HTH_ARAC"/>
    <property type="match status" value="1"/>
</dbReference>
<dbReference type="GO" id="GO:0003700">
    <property type="term" value="F:DNA-binding transcription factor activity"/>
    <property type="evidence" value="ECO:0007669"/>
    <property type="project" value="InterPro"/>
</dbReference>
<sequence length="323" mass="37066">MKKIALLIHEDVVLSTVAGALDMLIHTNRYLQSIGKPPAFKITLAGEEQQNNLLHVATQFLEYKTLDDAADADLVVIPAFYGNPDLVFKKHNIALEWIRDMYQQGAELASLCCGSYMLAQAGLLTGKTCTSHWRDIEDLQQRYPDVNFFSHRVITDQDGIYTSGGAFSSLNLMLYIIEKVCGREMGVWASKMFSLDIDRVNQSHFAIFEGQRCHSDEEILKAQTYIEQSYHAEITVEDVAEKVNMSKRNFIRRFKKATQNTPLEYLQRVKIEAAKKALERNEQSISSLMYETGYNDVKTFRYVFKRLTGLTPQDYRRKFSREA</sequence>
<dbReference type="InterPro" id="IPR029062">
    <property type="entry name" value="Class_I_gatase-like"/>
</dbReference>
<accession>A0A3E1NCX9</accession>
<gene>
    <name evidence="4" type="ORF">DXN05_24130</name>
</gene>
<dbReference type="CDD" id="cd03138">
    <property type="entry name" value="GATase1_AraC_2"/>
    <property type="match status" value="1"/>
</dbReference>
<dbReference type="PANTHER" id="PTHR43130:SF11">
    <property type="entry name" value="TRANSCRIPTIONAL REGULATORY PROTEIN"/>
    <property type="match status" value="1"/>
</dbReference>
<dbReference type="InterPro" id="IPR002818">
    <property type="entry name" value="DJ-1/PfpI"/>
</dbReference>
<evidence type="ECO:0000313" key="4">
    <source>
        <dbReference type="EMBL" id="RFM25628.1"/>
    </source>
</evidence>
<dbReference type="PANTHER" id="PTHR43130">
    <property type="entry name" value="ARAC-FAMILY TRANSCRIPTIONAL REGULATOR"/>
    <property type="match status" value="1"/>
</dbReference>
<name>A0A3E1NCX9_9BACT</name>
<dbReference type="Proteomes" id="UP000261284">
    <property type="component" value="Unassembled WGS sequence"/>
</dbReference>
<evidence type="ECO:0000256" key="2">
    <source>
        <dbReference type="ARBA" id="ARBA00023163"/>
    </source>
</evidence>
<keyword evidence="1" id="KW-0805">Transcription regulation</keyword>
<dbReference type="Gene3D" id="1.10.10.60">
    <property type="entry name" value="Homeodomain-like"/>
    <property type="match status" value="2"/>
</dbReference>
<evidence type="ECO:0000256" key="1">
    <source>
        <dbReference type="ARBA" id="ARBA00023015"/>
    </source>
</evidence>
<organism evidence="4 5">
    <name type="scientific">Deminuibacter soli</name>
    <dbReference type="NCBI Taxonomy" id="2291815"/>
    <lineage>
        <taxon>Bacteria</taxon>
        <taxon>Pseudomonadati</taxon>
        <taxon>Bacteroidota</taxon>
        <taxon>Chitinophagia</taxon>
        <taxon>Chitinophagales</taxon>
        <taxon>Chitinophagaceae</taxon>
        <taxon>Deminuibacter</taxon>
    </lineage>
</organism>
<dbReference type="GO" id="GO:0043565">
    <property type="term" value="F:sequence-specific DNA binding"/>
    <property type="evidence" value="ECO:0007669"/>
    <property type="project" value="InterPro"/>
</dbReference>
<dbReference type="SUPFAM" id="SSF52317">
    <property type="entry name" value="Class I glutamine amidotransferase-like"/>
    <property type="match status" value="1"/>
</dbReference>
<dbReference type="RefSeq" id="WP_116849882.1">
    <property type="nucleotide sequence ID" value="NZ_QTJU01000018.1"/>
</dbReference>
<dbReference type="OrthoDB" id="9803764at2"/>
<keyword evidence="2" id="KW-0804">Transcription</keyword>
<evidence type="ECO:0000259" key="3">
    <source>
        <dbReference type="PROSITE" id="PS01124"/>
    </source>
</evidence>
<dbReference type="InterPro" id="IPR052158">
    <property type="entry name" value="INH-QAR"/>
</dbReference>
<dbReference type="EMBL" id="QTJU01000018">
    <property type="protein sequence ID" value="RFM25628.1"/>
    <property type="molecule type" value="Genomic_DNA"/>
</dbReference>
<keyword evidence="5" id="KW-1185">Reference proteome</keyword>
<dbReference type="Gene3D" id="3.40.50.880">
    <property type="match status" value="1"/>
</dbReference>
<evidence type="ECO:0000313" key="5">
    <source>
        <dbReference type="Proteomes" id="UP000261284"/>
    </source>
</evidence>
<dbReference type="InterPro" id="IPR018060">
    <property type="entry name" value="HTH_AraC"/>
</dbReference>
<dbReference type="AlphaFoldDB" id="A0A3E1NCX9"/>
<dbReference type="InterPro" id="IPR009057">
    <property type="entry name" value="Homeodomain-like_sf"/>
</dbReference>
<reference evidence="4 5" key="1">
    <citation type="submission" date="2018-08" db="EMBL/GenBank/DDBJ databases">
        <title>Chitinophagaceae sp. K23C18032701, a novel bacterium isolated from forest soil.</title>
        <authorList>
            <person name="Wang C."/>
        </authorList>
    </citation>
    <scope>NUCLEOTIDE SEQUENCE [LARGE SCALE GENOMIC DNA]</scope>
    <source>
        <strain evidence="4 5">K23C18032701</strain>
    </source>
</reference>
<proteinExistence type="predicted"/>
<dbReference type="Pfam" id="PF01965">
    <property type="entry name" value="DJ-1_PfpI"/>
    <property type="match status" value="1"/>
</dbReference>
<dbReference type="SUPFAM" id="SSF46689">
    <property type="entry name" value="Homeodomain-like"/>
    <property type="match status" value="2"/>
</dbReference>